<dbReference type="OrthoDB" id="10057517at2759"/>
<keyword evidence="3" id="KW-0812">Transmembrane</keyword>
<dbReference type="SMART" id="SM00060">
    <property type="entry name" value="FN3"/>
    <property type="match status" value="11"/>
</dbReference>
<feature type="domain" description="Fibronectin type-III" evidence="4">
    <location>
        <begin position="730"/>
        <end position="821"/>
    </location>
</feature>
<feature type="domain" description="Fibronectin type-III" evidence="4">
    <location>
        <begin position="212"/>
        <end position="301"/>
    </location>
</feature>
<keyword evidence="5" id="KW-1185">Reference proteome</keyword>
<dbReference type="PROSITE" id="PS50853">
    <property type="entry name" value="FN3"/>
    <property type="match status" value="9"/>
</dbReference>
<dbReference type="Pfam" id="PF00041">
    <property type="entry name" value="fn3"/>
    <property type="match status" value="11"/>
</dbReference>
<feature type="domain" description="Fibronectin type-III" evidence="4">
    <location>
        <begin position="302"/>
        <end position="389"/>
    </location>
</feature>
<dbReference type="Gene3D" id="2.60.40.10">
    <property type="entry name" value="Immunoglobulins"/>
    <property type="match status" value="11"/>
</dbReference>
<reference evidence="5" key="1">
    <citation type="journal article" date="2020" name="Nat. Ecol. Evol.">
        <title>Deeply conserved synteny resolves early events in vertebrate evolution.</title>
        <authorList>
            <person name="Simakov O."/>
            <person name="Marletaz F."/>
            <person name="Yue J.X."/>
            <person name="O'Connell B."/>
            <person name="Jenkins J."/>
            <person name="Brandt A."/>
            <person name="Calef R."/>
            <person name="Tung C.H."/>
            <person name="Huang T.K."/>
            <person name="Schmutz J."/>
            <person name="Satoh N."/>
            <person name="Yu J.K."/>
            <person name="Putnam N.H."/>
            <person name="Green R.E."/>
            <person name="Rokhsar D.S."/>
        </authorList>
    </citation>
    <scope>NUCLEOTIDE SEQUENCE [LARGE SCALE GENOMIC DNA]</scope>
    <source>
        <strain evidence="5">S238N-H82</strain>
    </source>
</reference>
<dbReference type="PANTHER" id="PTHR46708:SF2">
    <property type="entry name" value="FIBRONECTIN TYPE-III DOMAIN-CONTAINING PROTEIN"/>
    <property type="match status" value="1"/>
</dbReference>
<dbReference type="Proteomes" id="UP000001554">
    <property type="component" value="Chromosome 11"/>
</dbReference>
<evidence type="ECO:0000313" key="5">
    <source>
        <dbReference type="Proteomes" id="UP000001554"/>
    </source>
</evidence>
<dbReference type="AlphaFoldDB" id="A0A9J7LYV1"/>
<dbReference type="InterPro" id="IPR013783">
    <property type="entry name" value="Ig-like_fold"/>
</dbReference>
<dbReference type="GeneID" id="118426148"/>
<proteinExistence type="predicted"/>
<dbReference type="InterPro" id="IPR003961">
    <property type="entry name" value="FN3_dom"/>
</dbReference>
<evidence type="ECO:0000259" key="4">
    <source>
        <dbReference type="PROSITE" id="PS50853"/>
    </source>
</evidence>
<dbReference type="CDD" id="cd00063">
    <property type="entry name" value="FN3"/>
    <property type="match status" value="9"/>
</dbReference>
<keyword evidence="3" id="KW-1133">Transmembrane helix</keyword>
<gene>
    <name evidence="6" type="primary">LOC118426148</name>
</gene>
<feature type="transmembrane region" description="Helical" evidence="3">
    <location>
        <begin position="1037"/>
        <end position="1060"/>
    </location>
</feature>
<keyword evidence="3" id="KW-0472">Membrane</keyword>
<organism evidence="5 6">
    <name type="scientific">Branchiostoma floridae</name>
    <name type="common">Florida lancelet</name>
    <name type="synonym">Amphioxus</name>
    <dbReference type="NCBI Taxonomy" id="7739"/>
    <lineage>
        <taxon>Eukaryota</taxon>
        <taxon>Metazoa</taxon>
        <taxon>Chordata</taxon>
        <taxon>Cephalochordata</taxon>
        <taxon>Leptocardii</taxon>
        <taxon>Amphioxiformes</taxon>
        <taxon>Branchiostomatidae</taxon>
        <taxon>Branchiostoma</taxon>
    </lineage>
</organism>
<feature type="domain" description="Fibronectin type-III" evidence="4">
    <location>
        <begin position="28"/>
        <end position="119"/>
    </location>
</feature>
<feature type="domain" description="Fibronectin type-III" evidence="4">
    <location>
        <begin position="483"/>
        <end position="573"/>
    </location>
</feature>
<dbReference type="PANTHER" id="PTHR46708">
    <property type="entry name" value="TENASCIN"/>
    <property type="match status" value="1"/>
</dbReference>
<feature type="compositionally biased region" description="Low complexity" evidence="2">
    <location>
        <begin position="997"/>
        <end position="1010"/>
    </location>
</feature>
<feature type="region of interest" description="Disordered" evidence="2">
    <location>
        <begin position="995"/>
        <end position="1029"/>
    </location>
</feature>
<feature type="domain" description="Fibronectin type-III" evidence="4">
    <location>
        <begin position="822"/>
        <end position="913"/>
    </location>
</feature>
<evidence type="ECO:0000313" key="6">
    <source>
        <dbReference type="RefSeq" id="XP_035691303.1"/>
    </source>
</evidence>
<feature type="domain" description="Fibronectin type-III" evidence="4">
    <location>
        <begin position="120"/>
        <end position="211"/>
    </location>
</feature>
<dbReference type="RefSeq" id="XP_035691303.1">
    <property type="nucleotide sequence ID" value="XM_035835410.1"/>
</dbReference>
<dbReference type="OMA" id="LPGWITI"/>
<reference evidence="6" key="2">
    <citation type="submission" date="2025-08" db="UniProtKB">
        <authorList>
            <consortium name="RefSeq"/>
        </authorList>
    </citation>
    <scope>IDENTIFICATION</scope>
    <source>
        <strain evidence="6">S238N-H82</strain>
        <tissue evidence="6">Testes</tissue>
    </source>
</reference>
<keyword evidence="1" id="KW-0677">Repeat</keyword>
<dbReference type="InterPro" id="IPR036116">
    <property type="entry name" value="FN3_sf"/>
</dbReference>
<dbReference type="SUPFAM" id="SSF49265">
    <property type="entry name" value="Fibronectin type III"/>
    <property type="match status" value="9"/>
</dbReference>
<accession>A0A9J7LYV1</accession>
<evidence type="ECO:0000256" key="1">
    <source>
        <dbReference type="ARBA" id="ARBA00022737"/>
    </source>
</evidence>
<dbReference type="InterPro" id="IPR050991">
    <property type="entry name" value="ECM_Regulatory_Proteins"/>
</dbReference>
<evidence type="ECO:0000256" key="3">
    <source>
        <dbReference type="SAM" id="Phobius"/>
    </source>
</evidence>
<feature type="domain" description="Fibronectin type-III" evidence="4">
    <location>
        <begin position="391"/>
        <end position="482"/>
    </location>
</feature>
<feature type="region of interest" description="Disordered" evidence="2">
    <location>
        <begin position="1069"/>
        <end position="1127"/>
    </location>
</feature>
<evidence type="ECO:0000256" key="2">
    <source>
        <dbReference type="SAM" id="MobiDB-lite"/>
    </source>
</evidence>
<sequence length="1127" mass="115364">MYTIAVQTVSGGVNSEARTTIQRTAAAQPGVINIAPADVTETSIRITWTAAVGAKDSYSISITPDAGVINPYGTVNIGATLEYTFAGLTAGSLYTIAVQTVSGGVNSAARTTTQRTAVALPGWITIGFVTENSMGITWAAAAGAADSYSISISPADDVTNPIAAGSVNAAATLEYTFTGLTAGTEYTISVVTVTGGANSAPMTHVQRTTVALPGWITIGFVTENSMGITWTAAAGAVDSYSINISPADGDNPAGSVNAAATLEYTFTGLTAGTEYTISVVTVTGGANSAPMTHVQRTTPAQPGSISILPADVTENSMRIIWAAAFGAVDSYSISISPDTGVTNPTGSVNDGDTLEYTFTSLTAGTLYTISVTTVSGGVNSLPRTMTQRTGQPGDITVSSITETSIRITWTAATGAKDSYTISISPDTDVTNPTGSVNDGGTLEYTFTGLTAGTLYTISVTTVSGGVSSVPMTKQQRTIVAQPGWITIAFADVTETSIRITWAAASGAVDSYNIAITPDTGVTNPTGSVNAGATLEYTFTGLTAGTLYTISVRTVSGGENSVARTTQQRTSVSVDSYSISIAPDTGVTNPTGSVAASYTLEYTFTGLTAGTLYTISVIAVSGGVNSMARTKQQRTTVAQPGAITIAPADVTVNSIRITWAAAAGSKDSYDISISPDTGVNNPTGSVTAAATLEYTFTGMTAGTEYTLSVTTVSGGENSVPRTATQRTVVAQPGYITILPSDVTENSIRITWAAAAGIVDSYSISISPAHGGNPTGSVTASSSLEYTFTGLTAGTEYTIIAIAVSGGVNSVARTITQRTTVAQPGAIIIAPSDVSENSIKVTWAAAVGTKDSYYIIISPDSDVTNPTGSVNDGDTLEYTFTGLTAGTLYTINVITVSGGVNSAAKTKQQRTTVSQPGVINIAPADVTENSIRITWTAAAGTKDSYSIDISPTGSVNDGDTLEYSFNSLTAGTLYTISVTTVSDGATSVARMKEQRTNLATGSTTFSSTATGSLNPSTSPPEGNPGVSSAVCSASGEPGVYAGVGIGAAVVGVVIGVLTTLLVQHMRAKRASEEEAGTYEDVVTRKAPTRQSTSAHGEYDIPMETVPPRPESESPYQELRPTVYEHLRKK</sequence>
<name>A0A9J7LYV1_BRAFL</name>
<feature type="domain" description="Fibronectin type-III" evidence="4">
    <location>
        <begin position="638"/>
        <end position="729"/>
    </location>
</feature>
<protein>
    <submittedName>
        <fullName evidence="6">Receptor-type tyrosine-protein phosphatase beta-like</fullName>
    </submittedName>
</protein>
<dbReference type="KEGG" id="bfo:118426148"/>